<accession>A0A5N6GQP0</accession>
<sequence>MNGRHAPSRQSERAHGAWSRGLMLSLIQTCKNFEMDLPSRAIRPIHQSVRFLFGVPPAVLGSYIFGWISKSPFLCTRANRITQLGKVPGLIARDVAGN</sequence>
<proteinExistence type="predicted"/>
<dbReference type="AlphaFoldDB" id="A0A5N6GQP0"/>
<evidence type="ECO:0000256" key="1">
    <source>
        <dbReference type="SAM" id="Phobius"/>
    </source>
</evidence>
<dbReference type="EMBL" id="ML734644">
    <property type="protein sequence ID" value="KAB8243370.1"/>
    <property type="molecule type" value="Genomic_DNA"/>
</dbReference>
<reference evidence="2" key="1">
    <citation type="submission" date="2019-04" db="EMBL/GenBank/DDBJ databases">
        <title>Friends and foes A comparative genomics study of 23 Aspergillus species from section Flavi.</title>
        <authorList>
            <consortium name="DOE Joint Genome Institute"/>
            <person name="Kjaerbolling I."/>
            <person name="Vesth T."/>
            <person name="Frisvad J.C."/>
            <person name="Nybo J.L."/>
            <person name="Theobald S."/>
            <person name="Kildgaard S."/>
            <person name="Isbrandt T."/>
            <person name="Kuo A."/>
            <person name="Sato A."/>
            <person name="Lyhne E.K."/>
            <person name="Kogle M.E."/>
            <person name="Wiebenga A."/>
            <person name="Kun R.S."/>
            <person name="Lubbers R.J."/>
            <person name="Makela M.R."/>
            <person name="Barry K."/>
            <person name="Chovatia M."/>
            <person name="Clum A."/>
            <person name="Daum C."/>
            <person name="Haridas S."/>
            <person name="He G."/>
            <person name="LaButti K."/>
            <person name="Lipzen A."/>
            <person name="Mondo S."/>
            <person name="Riley R."/>
            <person name="Salamov A."/>
            <person name="Simmons B.A."/>
            <person name="Magnuson J.K."/>
            <person name="Henrissat B."/>
            <person name="Mortensen U.H."/>
            <person name="Larsen T.O."/>
            <person name="Devries R.P."/>
            <person name="Grigoriev I.V."/>
            <person name="Machida M."/>
            <person name="Baker S.E."/>
            <person name="Andersen M.R."/>
        </authorList>
    </citation>
    <scope>NUCLEOTIDE SEQUENCE [LARGE SCALE GENOMIC DNA]</scope>
    <source>
        <strain evidence="2">CBS 121.62</strain>
    </source>
</reference>
<dbReference type="VEuPathDB" id="FungiDB:AFLA_009956"/>
<evidence type="ECO:0000313" key="2">
    <source>
        <dbReference type="EMBL" id="KAB8243370.1"/>
    </source>
</evidence>
<keyword evidence="1" id="KW-1133">Transmembrane helix</keyword>
<protein>
    <submittedName>
        <fullName evidence="2">Uncharacterized protein</fullName>
    </submittedName>
</protein>
<dbReference type="Proteomes" id="UP000325434">
    <property type="component" value="Unassembled WGS sequence"/>
</dbReference>
<gene>
    <name evidence="2" type="ORF">BDV35DRAFT_324757</name>
</gene>
<name>A0A5N6GQP0_ASPFL</name>
<organism evidence="2">
    <name type="scientific">Aspergillus flavus</name>
    <dbReference type="NCBI Taxonomy" id="5059"/>
    <lineage>
        <taxon>Eukaryota</taxon>
        <taxon>Fungi</taxon>
        <taxon>Dikarya</taxon>
        <taxon>Ascomycota</taxon>
        <taxon>Pezizomycotina</taxon>
        <taxon>Eurotiomycetes</taxon>
        <taxon>Eurotiomycetidae</taxon>
        <taxon>Eurotiales</taxon>
        <taxon>Aspergillaceae</taxon>
        <taxon>Aspergillus</taxon>
        <taxon>Aspergillus subgen. Circumdati</taxon>
    </lineage>
</organism>
<feature type="transmembrane region" description="Helical" evidence="1">
    <location>
        <begin position="49"/>
        <end position="68"/>
    </location>
</feature>
<keyword evidence="1" id="KW-0812">Transmembrane</keyword>
<keyword evidence="1" id="KW-0472">Membrane</keyword>